<feature type="transmembrane region" description="Helical" evidence="10">
    <location>
        <begin position="485"/>
        <end position="503"/>
    </location>
</feature>
<accession>A0A930G0E1</accession>
<dbReference type="GO" id="GO:0034204">
    <property type="term" value="P:lipid translocation"/>
    <property type="evidence" value="ECO:0007669"/>
    <property type="project" value="TreeGrafter"/>
</dbReference>
<dbReference type="EMBL" id="JABZMI010000008">
    <property type="protein sequence ID" value="MBF1163653.1"/>
    <property type="molecule type" value="Genomic_DNA"/>
</dbReference>
<evidence type="ECO:0000256" key="6">
    <source>
        <dbReference type="ARBA" id="ARBA00022989"/>
    </source>
</evidence>
<evidence type="ECO:0000256" key="1">
    <source>
        <dbReference type="ARBA" id="ARBA00004651"/>
    </source>
</evidence>
<evidence type="ECO:0000256" key="4">
    <source>
        <dbReference type="ARBA" id="ARBA00022960"/>
    </source>
</evidence>
<feature type="transmembrane region" description="Helical" evidence="10">
    <location>
        <begin position="358"/>
        <end position="378"/>
    </location>
</feature>
<keyword evidence="5 10" id="KW-0573">Peptidoglycan synthesis</keyword>
<evidence type="ECO:0000256" key="3">
    <source>
        <dbReference type="ARBA" id="ARBA00022692"/>
    </source>
</evidence>
<dbReference type="PRINTS" id="PR01806">
    <property type="entry name" value="VIRFACTRMVIN"/>
</dbReference>
<dbReference type="NCBIfam" id="TIGR01695">
    <property type="entry name" value="murJ_mviN"/>
    <property type="match status" value="1"/>
</dbReference>
<feature type="transmembrane region" description="Helical" evidence="10">
    <location>
        <begin position="161"/>
        <end position="182"/>
    </location>
</feature>
<sequence>MNLLRALATVSGMTLLSRILGFVRDFVIARAFGAGMATDAFFVAFKLPNLLRRMFAEGAFSQAFVPILGEYKNKRSEEETRTLVDHVASLLSMVLFAVTAIGIAAAPLLVWISAPGFSADAGKFELTVTLTRITFPYILFMSLVALAGGLLNSWSRFALPAFTPVLLNIAFIAMALFAAPYFDPPVLALAWAVFIGGLLQMAIQIPALKKISMLPRPTLNWRAAWADPGVRRIATLMGPALIGVSVSQVSLLINTIFASFLTTGSVSWLYYADRLMEFPSGMLGAALGTILLPSLSRYHASENHVEYGKLLDWGLRLTLLLAAPAAVGLAILAVPLIATLFFHGAFSAEDVFRTREALVAYTIGLTGLILVKVLAPGFYARQNVRTPVRIALISLAATQVMNLAFIGWIGHAGLALSIGLAACLNAAMLYRGLRRMDIYQPQPGWPAFIAKLFLALLVMAGVLWFGMGSEAGWLQAGFLARSIHLAWLVPLGATAYFATLWLLGFRLGDFKRRTAV</sequence>
<comment type="pathway">
    <text evidence="10">Cell wall biogenesis; peptidoglycan biosynthesis.</text>
</comment>
<keyword evidence="10 11" id="KW-0813">Transport</keyword>
<keyword evidence="7 10" id="KW-0472">Membrane</keyword>
<keyword evidence="2 10" id="KW-1003">Cell membrane</keyword>
<keyword evidence="4 10" id="KW-0133">Cell shape</keyword>
<dbReference type="GO" id="GO:0071555">
    <property type="term" value="P:cell wall organization"/>
    <property type="evidence" value="ECO:0007669"/>
    <property type="project" value="UniProtKB-UniRule"/>
</dbReference>
<organism evidence="12 13">
    <name type="scientific">Dechloromonas agitata</name>
    <dbReference type="NCBI Taxonomy" id="73030"/>
    <lineage>
        <taxon>Bacteria</taxon>
        <taxon>Pseudomonadati</taxon>
        <taxon>Pseudomonadota</taxon>
        <taxon>Betaproteobacteria</taxon>
        <taxon>Rhodocyclales</taxon>
        <taxon>Azonexaceae</taxon>
        <taxon>Dechloromonas</taxon>
    </lineage>
</organism>
<keyword evidence="6 10" id="KW-1133">Transmembrane helix</keyword>
<comment type="similarity">
    <text evidence="9 10 11">Belongs to the MurJ/MviN family.</text>
</comment>
<dbReference type="GO" id="GO:0005886">
    <property type="term" value="C:plasma membrane"/>
    <property type="evidence" value="ECO:0007669"/>
    <property type="project" value="UniProtKB-SubCell"/>
</dbReference>
<evidence type="ECO:0000256" key="2">
    <source>
        <dbReference type="ARBA" id="ARBA00022475"/>
    </source>
</evidence>
<dbReference type="Pfam" id="PF03023">
    <property type="entry name" value="MurJ"/>
    <property type="match status" value="1"/>
</dbReference>
<dbReference type="PIRSF" id="PIRSF002869">
    <property type="entry name" value="MviN"/>
    <property type="match status" value="1"/>
</dbReference>
<feature type="transmembrane region" description="Helical" evidence="10">
    <location>
        <begin position="90"/>
        <end position="114"/>
    </location>
</feature>
<feature type="transmembrane region" description="Helical" evidence="10">
    <location>
        <begin position="31"/>
        <end position="51"/>
    </location>
</feature>
<dbReference type="PANTHER" id="PTHR47019">
    <property type="entry name" value="LIPID II FLIPPASE MURJ"/>
    <property type="match status" value="1"/>
</dbReference>
<dbReference type="PANTHER" id="PTHR47019:SF1">
    <property type="entry name" value="LIPID II FLIPPASE MURJ"/>
    <property type="match status" value="1"/>
</dbReference>
<keyword evidence="10" id="KW-0997">Cell inner membrane</keyword>
<reference evidence="12" key="1">
    <citation type="submission" date="2020-04" db="EMBL/GenBank/DDBJ databases">
        <title>Deep metagenomics examines the oral microbiome during advanced dental caries in children, revealing novel taxa and co-occurrences with host molecules.</title>
        <authorList>
            <person name="Baker J.L."/>
            <person name="Morton J.T."/>
            <person name="Dinis M."/>
            <person name="Alvarez R."/>
            <person name="Tran N.C."/>
            <person name="Knight R."/>
            <person name="Edlund A."/>
        </authorList>
    </citation>
    <scope>NUCLEOTIDE SEQUENCE</scope>
    <source>
        <strain evidence="12">JCVI_32_bin.24</strain>
    </source>
</reference>
<evidence type="ECO:0000256" key="9">
    <source>
        <dbReference type="ARBA" id="ARBA00061532"/>
    </source>
</evidence>
<proteinExistence type="inferred from homology"/>
<comment type="caution">
    <text evidence="12">The sequence shown here is derived from an EMBL/GenBank/DDBJ whole genome shotgun (WGS) entry which is preliminary data.</text>
</comment>
<dbReference type="GO" id="GO:0015648">
    <property type="term" value="F:lipid-linked peptidoglycan transporter activity"/>
    <property type="evidence" value="ECO:0007669"/>
    <property type="project" value="UniProtKB-UniRule"/>
</dbReference>
<comment type="subcellular location">
    <subcellularLocation>
        <location evidence="10">Cell inner membrane</location>
        <topology evidence="10">Multi-pass membrane protein</topology>
    </subcellularLocation>
    <subcellularLocation>
        <location evidence="1">Cell membrane</location>
        <topology evidence="1">Multi-pass membrane protein</topology>
    </subcellularLocation>
</comment>
<evidence type="ECO:0000256" key="8">
    <source>
        <dbReference type="ARBA" id="ARBA00060041"/>
    </source>
</evidence>
<evidence type="ECO:0000256" key="11">
    <source>
        <dbReference type="PIRNR" id="PIRNR002869"/>
    </source>
</evidence>
<evidence type="ECO:0000313" key="12">
    <source>
        <dbReference type="EMBL" id="MBF1163653.1"/>
    </source>
</evidence>
<dbReference type="CDD" id="cd13123">
    <property type="entry name" value="MATE_MurJ_like"/>
    <property type="match status" value="1"/>
</dbReference>
<dbReference type="GO" id="GO:0008360">
    <property type="term" value="P:regulation of cell shape"/>
    <property type="evidence" value="ECO:0007669"/>
    <property type="project" value="UniProtKB-UniRule"/>
</dbReference>
<feature type="transmembrane region" description="Helical" evidence="10">
    <location>
        <begin position="134"/>
        <end position="154"/>
    </location>
</feature>
<feature type="transmembrane region" description="Helical" evidence="10">
    <location>
        <begin position="317"/>
        <end position="346"/>
    </location>
</feature>
<feature type="transmembrane region" description="Helical" evidence="10">
    <location>
        <begin position="251"/>
        <end position="272"/>
    </location>
</feature>
<dbReference type="HAMAP" id="MF_02078">
    <property type="entry name" value="MurJ_MviN"/>
    <property type="match status" value="1"/>
</dbReference>
<feature type="transmembrane region" description="Helical" evidence="10">
    <location>
        <begin position="188"/>
        <end position="208"/>
    </location>
</feature>
<gene>
    <name evidence="10 12" type="primary">murJ</name>
    <name evidence="12" type="ORF">HXL68_01305</name>
</gene>
<evidence type="ECO:0000313" key="13">
    <source>
        <dbReference type="Proteomes" id="UP000718593"/>
    </source>
</evidence>
<protein>
    <recommendedName>
        <fullName evidence="10">Probable lipid II flippase MurJ</fullName>
    </recommendedName>
</protein>
<evidence type="ECO:0000256" key="5">
    <source>
        <dbReference type="ARBA" id="ARBA00022984"/>
    </source>
</evidence>
<name>A0A930G0E1_9RHOO</name>
<dbReference type="AlphaFoldDB" id="A0A930G0E1"/>
<dbReference type="InterPro" id="IPR051050">
    <property type="entry name" value="Lipid_II_flippase_MurJ/MviN"/>
</dbReference>
<comment type="function">
    <text evidence="8 10 11">Involved in peptidoglycan biosynthesis. Transports lipid-linked peptidoglycan precursors from the inner to the outer leaflet of the cytoplasmic membrane.</text>
</comment>
<feature type="transmembrane region" description="Helical" evidence="10">
    <location>
        <begin position="445"/>
        <end position="465"/>
    </location>
</feature>
<dbReference type="Proteomes" id="UP000718593">
    <property type="component" value="Unassembled WGS sequence"/>
</dbReference>
<evidence type="ECO:0000256" key="10">
    <source>
        <dbReference type="HAMAP-Rule" id="MF_02078"/>
    </source>
</evidence>
<feature type="transmembrane region" description="Helical" evidence="10">
    <location>
        <begin position="278"/>
        <end position="296"/>
    </location>
</feature>
<keyword evidence="3 10" id="KW-0812">Transmembrane</keyword>
<keyword evidence="10 11" id="KW-0961">Cell wall biogenesis/degradation</keyword>
<dbReference type="GO" id="GO:0009252">
    <property type="term" value="P:peptidoglycan biosynthetic process"/>
    <property type="evidence" value="ECO:0007669"/>
    <property type="project" value="UniProtKB-UniRule"/>
</dbReference>
<feature type="transmembrane region" description="Helical" evidence="10">
    <location>
        <begin position="390"/>
        <end position="409"/>
    </location>
</feature>
<evidence type="ECO:0000256" key="7">
    <source>
        <dbReference type="ARBA" id="ARBA00023136"/>
    </source>
</evidence>
<dbReference type="InterPro" id="IPR004268">
    <property type="entry name" value="MurJ"/>
</dbReference>
<feature type="transmembrane region" description="Helical" evidence="10">
    <location>
        <begin position="415"/>
        <end position="433"/>
    </location>
</feature>